<dbReference type="EMBL" id="QGLR01000017">
    <property type="protein sequence ID" value="PXZ03827.1"/>
    <property type="molecule type" value="Genomic_DNA"/>
</dbReference>
<proteinExistence type="predicted"/>
<dbReference type="OrthoDB" id="5113885at2"/>
<dbReference type="InterPro" id="IPR036665">
    <property type="entry name" value="PTS_IIA_glucitol/sorbitol_sf"/>
</dbReference>
<gene>
    <name evidence="2" type="ORF">DKK70_14665</name>
</gene>
<dbReference type="AlphaFoldDB" id="A0A2V4E602"/>
<evidence type="ECO:0000313" key="3">
    <source>
        <dbReference type="Proteomes" id="UP000247932"/>
    </source>
</evidence>
<dbReference type="GO" id="GO:0009401">
    <property type="term" value="P:phosphoenolpyruvate-dependent sugar phosphotransferase system"/>
    <property type="evidence" value="ECO:0007669"/>
    <property type="project" value="InterPro"/>
</dbReference>
<dbReference type="RefSeq" id="WP_110434655.1">
    <property type="nucleotide sequence ID" value="NZ_QGLR01000017.1"/>
</dbReference>
<dbReference type="Pfam" id="PF03829">
    <property type="entry name" value="PTSIIA_gutA"/>
    <property type="match status" value="1"/>
</dbReference>
<comment type="caution">
    <text evidence="2">The sequence shown here is derived from an EMBL/GenBank/DDBJ whole genome shotgun (WGS) entry which is preliminary data.</text>
</comment>
<feature type="modified residue" description="Phosphohistidine; by HPr" evidence="1">
    <location>
        <position position="44"/>
    </location>
</feature>
<dbReference type="PANTHER" id="PTHR40398">
    <property type="entry name" value="PTS SYSTEM GLUCITOL/SORBITOL-SPECIFIC EIIA COMPONENT"/>
    <property type="match status" value="1"/>
</dbReference>
<protein>
    <submittedName>
        <fullName evidence="2">PTS glucitol/sorbitol transporter subunit IIA</fullName>
    </submittedName>
</protein>
<accession>A0A2V4E602</accession>
<dbReference type="InterPro" id="IPR004716">
    <property type="entry name" value="PTS_IIA_glucitol/sorbitol-sp"/>
</dbReference>
<reference evidence="2 3" key="1">
    <citation type="submission" date="2018-05" db="EMBL/GenBank/DDBJ databases">
        <title>Reference genomes for bee gut microbiota database.</title>
        <authorList>
            <person name="Ellegaard K.M."/>
        </authorList>
    </citation>
    <scope>NUCLEOTIDE SEQUENCE [LARGE SCALE GENOMIC DNA]</scope>
    <source>
        <strain evidence="2 3">ESL0182</strain>
    </source>
</reference>
<organism evidence="2 3">
    <name type="scientific">Gilliamella apicola</name>
    <dbReference type="NCBI Taxonomy" id="1196095"/>
    <lineage>
        <taxon>Bacteria</taxon>
        <taxon>Pseudomonadati</taxon>
        <taxon>Pseudomonadota</taxon>
        <taxon>Gammaproteobacteria</taxon>
        <taxon>Orbales</taxon>
        <taxon>Orbaceae</taxon>
        <taxon>Gilliamella</taxon>
    </lineage>
</organism>
<dbReference type="GO" id="GO:0016301">
    <property type="term" value="F:kinase activity"/>
    <property type="evidence" value="ECO:0007669"/>
    <property type="project" value="TreeGrafter"/>
</dbReference>
<dbReference type="Gene3D" id="2.40.33.40">
    <property type="entry name" value="Phosphotransferase system, glucitol/sorbitol-specific IIA component"/>
    <property type="match status" value="1"/>
</dbReference>
<dbReference type="GO" id="GO:0008982">
    <property type="term" value="F:protein-N(PI)-phosphohistidine-sugar phosphotransferase activity"/>
    <property type="evidence" value="ECO:0007669"/>
    <property type="project" value="InterPro"/>
</dbReference>
<dbReference type="STRING" id="1196095.GAPWK_0314"/>
<dbReference type="SUPFAM" id="SSF141530">
    <property type="entry name" value="PTSIIA/GutA-like"/>
    <property type="match status" value="1"/>
</dbReference>
<sequence>MSNVIYQSKINQIGEFAPDALADGMLILFKNGAPSDLADYCFIHSHEDLKQDLQVGQVLQLGKHIYHITSVGDVANTNFRELGHITLRFDGSSQAELPGTIHVKGDIPNQLFVGDEIKILTN</sequence>
<evidence type="ECO:0000313" key="2">
    <source>
        <dbReference type="EMBL" id="PXZ03827.1"/>
    </source>
</evidence>
<dbReference type="Proteomes" id="UP000247932">
    <property type="component" value="Unassembled WGS sequence"/>
</dbReference>
<name>A0A2V4E602_9GAMM</name>
<dbReference type="GO" id="GO:0005737">
    <property type="term" value="C:cytoplasm"/>
    <property type="evidence" value="ECO:0007669"/>
    <property type="project" value="InterPro"/>
</dbReference>
<evidence type="ECO:0000256" key="1">
    <source>
        <dbReference type="PROSITE-ProRule" id="PRU00420"/>
    </source>
</evidence>
<dbReference type="PANTHER" id="PTHR40398:SF1">
    <property type="entry name" value="PTS SYSTEM GLUCITOL_SORBITOL-SPECIFIC EIIA COMPONENT"/>
    <property type="match status" value="1"/>
</dbReference>
<keyword evidence="3" id="KW-1185">Reference proteome</keyword>
<dbReference type="NCBIfam" id="NF007696">
    <property type="entry name" value="PRK10377.1"/>
    <property type="match status" value="1"/>
</dbReference>
<dbReference type="PROSITE" id="PS51097">
    <property type="entry name" value="PTS_EIIA_TYPE_5"/>
    <property type="match status" value="1"/>
</dbReference>